<keyword evidence="5" id="KW-0863">Zinc-finger</keyword>
<sequence length="90" mass="10537">KAMKAARPKPKLDTTFDCPFCNSEKCIEVLMDRHKKIGTLRYLHEPVDVYAHWVDQCEELNQREREESSSKKRRLDDDSVSESESGESDY</sequence>
<feature type="compositionally biased region" description="Acidic residues" evidence="6">
    <location>
        <begin position="78"/>
        <end position="90"/>
    </location>
</feature>
<dbReference type="FunCoup" id="C5L3B8">
    <property type="interactions" value="497"/>
</dbReference>
<evidence type="ECO:0000256" key="6">
    <source>
        <dbReference type="SAM" id="MobiDB-lite"/>
    </source>
</evidence>
<reference evidence="7 8" key="1">
    <citation type="submission" date="2008-07" db="EMBL/GenBank/DDBJ databases">
        <authorList>
            <person name="El-Sayed N."/>
            <person name="Caler E."/>
            <person name="Inman J."/>
            <person name="Amedeo P."/>
            <person name="Hass B."/>
            <person name="Wortman J."/>
        </authorList>
    </citation>
    <scope>NUCLEOTIDE SEQUENCE [LARGE SCALE GENOMIC DNA]</scope>
    <source>
        <strain evidence="8">ATCC 50983 / TXsc</strain>
    </source>
</reference>
<evidence type="ECO:0000313" key="8">
    <source>
        <dbReference type="Proteomes" id="UP000007800"/>
    </source>
</evidence>
<dbReference type="InParanoid" id="C5L3B8"/>
<dbReference type="Proteomes" id="UP000007800">
    <property type="component" value="Unassembled WGS sequence"/>
</dbReference>
<dbReference type="PANTHER" id="PTHR20934:SF0">
    <property type="entry name" value="TRANSCRIPTION ELONGATION FACTOR 1 HOMOLOG"/>
    <property type="match status" value="1"/>
</dbReference>
<evidence type="ECO:0000256" key="5">
    <source>
        <dbReference type="RuleBase" id="RU364033"/>
    </source>
</evidence>
<dbReference type="EMBL" id="GG678822">
    <property type="protein sequence ID" value="EER08774.1"/>
    <property type="molecule type" value="Genomic_DNA"/>
</dbReference>
<dbReference type="Gene3D" id="2.20.25.190">
    <property type="match status" value="1"/>
</dbReference>
<organism evidence="8">
    <name type="scientific">Perkinsus marinus (strain ATCC 50983 / TXsc)</name>
    <dbReference type="NCBI Taxonomy" id="423536"/>
    <lineage>
        <taxon>Eukaryota</taxon>
        <taxon>Sar</taxon>
        <taxon>Alveolata</taxon>
        <taxon>Perkinsozoa</taxon>
        <taxon>Perkinsea</taxon>
        <taxon>Perkinsida</taxon>
        <taxon>Perkinsidae</taxon>
        <taxon>Perkinsus</taxon>
    </lineage>
</organism>
<dbReference type="GO" id="GO:0008023">
    <property type="term" value="C:transcription elongation factor complex"/>
    <property type="evidence" value="ECO:0007669"/>
    <property type="project" value="TreeGrafter"/>
</dbReference>
<keyword evidence="7" id="KW-0648">Protein biosynthesis</keyword>
<comment type="subcellular location">
    <subcellularLocation>
        <location evidence="1 5">Nucleus</location>
    </subcellularLocation>
</comment>
<comment type="function">
    <text evidence="5">Transcription elongation factor implicated in the maintenance of proper chromatin structure in actively transcribed regions.</text>
</comment>
<gene>
    <name evidence="7" type="ORF">Pmar_PMAR026629</name>
</gene>
<evidence type="ECO:0000256" key="2">
    <source>
        <dbReference type="ARBA" id="ARBA00009730"/>
    </source>
</evidence>
<dbReference type="GO" id="GO:0008270">
    <property type="term" value="F:zinc ion binding"/>
    <property type="evidence" value="ECO:0007669"/>
    <property type="project" value="UniProtKB-KW"/>
</dbReference>
<dbReference type="PANTHER" id="PTHR20934">
    <property type="entry name" value="TRANSCRIPTION ELONGATION FACTOR 1 HOMOLOG"/>
    <property type="match status" value="1"/>
</dbReference>
<comment type="similarity">
    <text evidence="2 5">Belongs to the ELOF1 family.</text>
</comment>
<keyword evidence="4 5" id="KW-0539">Nucleus</keyword>
<protein>
    <recommendedName>
        <fullName evidence="5">Transcription elongation factor 1 homolog</fullName>
    </recommendedName>
</protein>
<feature type="non-terminal residue" evidence="7">
    <location>
        <position position="1"/>
    </location>
</feature>
<keyword evidence="3 5" id="KW-0862">Zinc</keyword>
<dbReference type="InterPro" id="IPR038567">
    <property type="entry name" value="T_Elf1_sf"/>
</dbReference>
<keyword evidence="5" id="KW-0804">Transcription</keyword>
<feature type="region of interest" description="Disordered" evidence="6">
    <location>
        <begin position="62"/>
        <end position="90"/>
    </location>
</feature>
<dbReference type="AlphaFoldDB" id="C5L3B8"/>
<feature type="compositionally biased region" description="Basic and acidic residues" evidence="6">
    <location>
        <begin position="62"/>
        <end position="77"/>
    </location>
</feature>
<evidence type="ECO:0000256" key="4">
    <source>
        <dbReference type="ARBA" id="ARBA00023242"/>
    </source>
</evidence>
<evidence type="ECO:0000313" key="7">
    <source>
        <dbReference type="EMBL" id="EER08774.1"/>
    </source>
</evidence>
<dbReference type="GO" id="GO:0000993">
    <property type="term" value="F:RNA polymerase II complex binding"/>
    <property type="evidence" value="ECO:0007669"/>
    <property type="project" value="TreeGrafter"/>
</dbReference>
<dbReference type="GeneID" id="9043096"/>
<dbReference type="OrthoDB" id="445983at2759"/>
<evidence type="ECO:0000256" key="3">
    <source>
        <dbReference type="ARBA" id="ARBA00022833"/>
    </source>
</evidence>
<keyword evidence="5" id="KW-0805">Transcription regulation</keyword>
<proteinExistence type="inferred from homology"/>
<dbReference type="SUPFAM" id="SSF57783">
    <property type="entry name" value="Zinc beta-ribbon"/>
    <property type="match status" value="1"/>
</dbReference>
<keyword evidence="7" id="KW-0251">Elongation factor</keyword>
<dbReference type="GO" id="GO:0003746">
    <property type="term" value="F:translation elongation factor activity"/>
    <property type="evidence" value="ECO:0007669"/>
    <property type="project" value="UniProtKB-KW"/>
</dbReference>
<dbReference type="RefSeq" id="XP_002776958.1">
    <property type="nucleotide sequence ID" value="XM_002776912.1"/>
</dbReference>
<evidence type="ECO:0000256" key="1">
    <source>
        <dbReference type="ARBA" id="ARBA00004123"/>
    </source>
</evidence>
<dbReference type="Pfam" id="PF05129">
    <property type="entry name" value="Zn_ribbon_Elf1"/>
    <property type="match status" value="1"/>
</dbReference>
<keyword evidence="8" id="KW-1185">Reference proteome</keyword>
<keyword evidence="5" id="KW-0479">Metal-binding</keyword>
<name>C5L3B8_PERM5</name>
<dbReference type="InterPro" id="IPR007808">
    <property type="entry name" value="Elf1"/>
</dbReference>
<accession>C5L3B8</accession>
<dbReference type="GO" id="GO:0006368">
    <property type="term" value="P:transcription elongation by RNA polymerase II"/>
    <property type="evidence" value="ECO:0007669"/>
    <property type="project" value="TreeGrafter"/>
</dbReference>